<evidence type="ECO:0000313" key="2">
    <source>
        <dbReference type="EMBL" id="KAF5905798.1"/>
    </source>
</evidence>
<accession>A0A8J4UDR9</accession>
<reference evidence="2" key="1">
    <citation type="submission" date="2020-07" db="EMBL/GenBank/DDBJ databases">
        <title>Clarias magur genome sequencing, assembly and annotation.</title>
        <authorList>
            <person name="Kushwaha B."/>
            <person name="Kumar R."/>
            <person name="Das P."/>
            <person name="Joshi C.G."/>
            <person name="Kumar D."/>
            <person name="Nagpure N.S."/>
            <person name="Pandey M."/>
            <person name="Agarwal S."/>
            <person name="Srivastava S."/>
            <person name="Singh M."/>
            <person name="Sahoo L."/>
            <person name="Jayasankar P."/>
            <person name="Meher P.K."/>
            <person name="Koringa P.G."/>
            <person name="Iquebal M.A."/>
            <person name="Das S.P."/>
            <person name="Bit A."/>
            <person name="Patnaik S."/>
            <person name="Patel N."/>
            <person name="Shah T.M."/>
            <person name="Hinsu A."/>
            <person name="Jena J.K."/>
        </authorList>
    </citation>
    <scope>NUCLEOTIDE SEQUENCE</scope>
    <source>
        <strain evidence="2">CIFAMagur01</strain>
        <tissue evidence="2">Testis</tissue>
    </source>
</reference>
<proteinExistence type="predicted"/>
<feature type="region of interest" description="Disordered" evidence="1">
    <location>
        <begin position="1"/>
        <end position="51"/>
    </location>
</feature>
<dbReference type="AlphaFoldDB" id="A0A8J4UDR9"/>
<feature type="compositionally biased region" description="Polar residues" evidence="1">
    <location>
        <begin position="1"/>
        <end position="15"/>
    </location>
</feature>
<evidence type="ECO:0000256" key="1">
    <source>
        <dbReference type="SAM" id="MobiDB-lite"/>
    </source>
</evidence>
<sequence>MAPSTSRLYGSSVPQSAGPPCPSSFPPVGGFRDGRWHPHMPGCVAGDPSAL</sequence>
<comment type="caution">
    <text evidence="2">The sequence shown here is derived from an EMBL/GenBank/DDBJ whole genome shotgun (WGS) entry which is preliminary data.</text>
</comment>
<name>A0A8J4UDR9_CLAMG</name>
<protein>
    <submittedName>
        <fullName evidence="2">Uncharacterized protein</fullName>
    </submittedName>
</protein>
<gene>
    <name evidence="2" type="ORF">DAT39_004468</name>
</gene>
<dbReference type="Proteomes" id="UP000727407">
    <property type="component" value="Unassembled WGS sequence"/>
</dbReference>
<organism evidence="2 3">
    <name type="scientific">Clarias magur</name>
    <name type="common">Asian catfish</name>
    <name type="synonym">Macropteronotus magur</name>
    <dbReference type="NCBI Taxonomy" id="1594786"/>
    <lineage>
        <taxon>Eukaryota</taxon>
        <taxon>Metazoa</taxon>
        <taxon>Chordata</taxon>
        <taxon>Craniata</taxon>
        <taxon>Vertebrata</taxon>
        <taxon>Euteleostomi</taxon>
        <taxon>Actinopterygii</taxon>
        <taxon>Neopterygii</taxon>
        <taxon>Teleostei</taxon>
        <taxon>Ostariophysi</taxon>
        <taxon>Siluriformes</taxon>
        <taxon>Clariidae</taxon>
        <taxon>Clarias</taxon>
    </lineage>
</organism>
<dbReference type="EMBL" id="QNUK01000040">
    <property type="protein sequence ID" value="KAF5905798.1"/>
    <property type="molecule type" value="Genomic_DNA"/>
</dbReference>
<keyword evidence="3" id="KW-1185">Reference proteome</keyword>
<evidence type="ECO:0000313" key="3">
    <source>
        <dbReference type="Proteomes" id="UP000727407"/>
    </source>
</evidence>